<dbReference type="SMART" id="SM00155">
    <property type="entry name" value="PLDc"/>
    <property type="match status" value="2"/>
</dbReference>
<name>A0ABR7IJD5_9FIRM</name>
<evidence type="ECO:0000313" key="3">
    <source>
        <dbReference type="Proteomes" id="UP000649826"/>
    </source>
</evidence>
<dbReference type="Proteomes" id="UP000649826">
    <property type="component" value="Unassembled WGS sequence"/>
</dbReference>
<dbReference type="PANTHER" id="PTHR21248:SF12">
    <property type="entry name" value="CARDIOLIPIN SYNTHASE C"/>
    <property type="match status" value="1"/>
</dbReference>
<dbReference type="Pfam" id="PF13091">
    <property type="entry name" value="PLDc_2"/>
    <property type="match status" value="2"/>
</dbReference>
<dbReference type="PIRSF" id="PIRSF000850">
    <property type="entry name" value="Phospholipase_D_PSS"/>
    <property type="match status" value="1"/>
</dbReference>
<dbReference type="SUPFAM" id="SSF56024">
    <property type="entry name" value="Phospholipase D/nuclease"/>
    <property type="match status" value="2"/>
</dbReference>
<dbReference type="CDD" id="cd09113">
    <property type="entry name" value="PLDc_ymdC_like_2"/>
    <property type="match status" value="1"/>
</dbReference>
<evidence type="ECO:0000259" key="1">
    <source>
        <dbReference type="PROSITE" id="PS50035"/>
    </source>
</evidence>
<feature type="domain" description="PLD phosphodiesterase" evidence="1">
    <location>
        <begin position="154"/>
        <end position="181"/>
    </location>
</feature>
<dbReference type="RefSeq" id="WP_186995110.1">
    <property type="nucleotide sequence ID" value="NZ_JACOQG010000017.1"/>
</dbReference>
<reference evidence="2 3" key="1">
    <citation type="submission" date="2020-08" db="EMBL/GenBank/DDBJ databases">
        <title>Genome public.</title>
        <authorList>
            <person name="Liu C."/>
            <person name="Sun Q."/>
        </authorList>
    </citation>
    <scope>NUCLEOTIDE SEQUENCE [LARGE SCALE GENOMIC DNA]</scope>
    <source>
        <strain evidence="2 3">M29</strain>
    </source>
</reference>
<dbReference type="EMBL" id="JACOQG010000017">
    <property type="protein sequence ID" value="MBC5780139.1"/>
    <property type="molecule type" value="Genomic_DNA"/>
</dbReference>
<gene>
    <name evidence="2" type="ORF">H8Z82_10825</name>
</gene>
<keyword evidence="3" id="KW-1185">Reference proteome</keyword>
<accession>A0ABR7IJD5</accession>
<dbReference type="PANTHER" id="PTHR21248">
    <property type="entry name" value="CARDIOLIPIN SYNTHASE"/>
    <property type="match status" value="1"/>
</dbReference>
<dbReference type="PROSITE" id="PS50035">
    <property type="entry name" value="PLD"/>
    <property type="match status" value="2"/>
</dbReference>
<sequence>MKKLFKKVGKAILLFLLIVVVVNVLLPLFCKKPDKEYAENLRKTEFTAETTGTEKICCIDDNEEALLWRLRMIGTARESIVLSTFDLRADENGTKLLAALNCAASRGVKIQLLIDGIYQQLFLAGSSDFQALSSYDNVEVGVYNPVTPANLFKVNYRMHDKYLIVDEKMYLLGGRNSNDIFLGDQTKGINVDRDILVYDTSGGQGESLQQIEDYFHKIWKESCVSIKKGKKSSKDTDAYRHMEEIYAALLKKYNDIETYRAWEKDTIEVNKITLIHNETQAERKTPQVLQAIQYLSENADHVTIQTPYVICNSYMYNVLQGISDHGKLQIVLNAVEKGSNPWGCTDYLNQKKRILETGADVYELMNDYPVHTKAVLVDDRLSVVGSYNLDMRSTYLDTELMLVIDSEKLNQQIRETESDYMEKSKEVLANGQETEGAKYQGKVLGWKKKLYYGMLRIIIRPLRQLL</sequence>
<proteinExistence type="predicted"/>
<protein>
    <submittedName>
        <fullName evidence="2">Phospholipase D family protein</fullName>
    </submittedName>
</protein>
<dbReference type="InterPro" id="IPR025202">
    <property type="entry name" value="PLD-like_dom"/>
</dbReference>
<dbReference type="Gene3D" id="3.30.870.10">
    <property type="entry name" value="Endonuclease Chain A"/>
    <property type="match status" value="2"/>
</dbReference>
<organism evidence="2 3">
    <name type="scientific">Blautia difficilis</name>
    <dbReference type="NCBI Taxonomy" id="2763027"/>
    <lineage>
        <taxon>Bacteria</taxon>
        <taxon>Bacillati</taxon>
        <taxon>Bacillota</taxon>
        <taxon>Clostridia</taxon>
        <taxon>Lachnospirales</taxon>
        <taxon>Lachnospiraceae</taxon>
        <taxon>Blautia</taxon>
    </lineage>
</organism>
<dbReference type="InterPro" id="IPR001736">
    <property type="entry name" value="PLipase_D/transphosphatidylase"/>
</dbReference>
<feature type="domain" description="PLD phosphodiesterase" evidence="1">
    <location>
        <begin position="366"/>
        <end position="393"/>
    </location>
</feature>
<evidence type="ECO:0000313" key="2">
    <source>
        <dbReference type="EMBL" id="MBC5780139.1"/>
    </source>
</evidence>
<comment type="caution">
    <text evidence="2">The sequence shown here is derived from an EMBL/GenBank/DDBJ whole genome shotgun (WGS) entry which is preliminary data.</text>
</comment>